<feature type="domain" description="Growth factor receptor" evidence="4">
    <location>
        <begin position="72"/>
        <end position="191"/>
    </location>
</feature>
<organism evidence="5 6">
    <name type="scientific">Candidula unifasciata</name>
    <dbReference type="NCBI Taxonomy" id="100452"/>
    <lineage>
        <taxon>Eukaryota</taxon>
        <taxon>Metazoa</taxon>
        <taxon>Spiralia</taxon>
        <taxon>Lophotrochozoa</taxon>
        <taxon>Mollusca</taxon>
        <taxon>Gastropoda</taxon>
        <taxon>Heterobranchia</taxon>
        <taxon>Euthyneura</taxon>
        <taxon>Panpulmonata</taxon>
        <taxon>Eupulmonata</taxon>
        <taxon>Stylommatophora</taxon>
        <taxon>Helicina</taxon>
        <taxon>Helicoidea</taxon>
        <taxon>Geomitridae</taxon>
        <taxon>Candidula</taxon>
    </lineage>
</organism>
<dbReference type="InterPro" id="IPR006212">
    <property type="entry name" value="Furin_repeat"/>
</dbReference>
<dbReference type="EMBL" id="CAJHNH020001595">
    <property type="protein sequence ID" value="CAG5123715.1"/>
    <property type="molecule type" value="Genomic_DNA"/>
</dbReference>
<dbReference type="OrthoDB" id="6219513at2759"/>
<feature type="non-terminal residue" evidence="5">
    <location>
        <position position="424"/>
    </location>
</feature>
<dbReference type="Proteomes" id="UP000678393">
    <property type="component" value="Unassembled WGS sequence"/>
</dbReference>
<keyword evidence="2" id="KW-0472">Membrane</keyword>
<accession>A0A8S3Z6T6</accession>
<dbReference type="SUPFAM" id="SSF57184">
    <property type="entry name" value="Growth factor receptor domain"/>
    <property type="match status" value="2"/>
</dbReference>
<dbReference type="Gene3D" id="3.80.20.20">
    <property type="entry name" value="Receptor L-domain"/>
    <property type="match status" value="1"/>
</dbReference>
<gene>
    <name evidence="5" type="ORF">CUNI_LOCUS9273</name>
</gene>
<evidence type="ECO:0000259" key="4">
    <source>
        <dbReference type="Pfam" id="PF14843"/>
    </source>
</evidence>
<dbReference type="InterPro" id="IPR009030">
    <property type="entry name" value="Growth_fac_rcpt_cys_sf"/>
</dbReference>
<evidence type="ECO:0000313" key="5">
    <source>
        <dbReference type="EMBL" id="CAG5123715.1"/>
    </source>
</evidence>
<feature type="domain" description="Receptor L-domain" evidence="3">
    <location>
        <begin position="4"/>
        <end position="46"/>
    </location>
</feature>
<dbReference type="Pfam" id="PF14843">
    <property type="entry name" value="GF_recep_IV"/>
    <property type="match status" value="2"/>
</dbReference>
<dbReference type="InterPro" id="IPR032778">
    <property type="entry name" value="GF_recep_IV"/>
</dbReference>
<evidence type="ECO:0000313" key="6">
    <source>
        <dbReference type="Proteomes" id="UP000678393"/>
    </source>
</evidence>
<proteinExistence type="predicted"/>
<dbReference type="InterPro" id="IPR036941">
    <property type="entry name" value="Rcpt_L-dom_sf"/>
</dbReference>
<evidence type="ECO:0000256" key="2">
    <source>
        <dbReference type="SAM" id="Phobius"/>
    </source>
</evidence>
<keyword evidence="2" id="KW-1133">Transmembrane helix</keyword>
<keyword evidence="1" id="KW-0325">Glycoprotein</keyword>
<evidence type="ECO:0000259" key="3">
    <source>
        <dbReference type="Pfam" id="PF01030"/>
    </source>
</evidence>
<keyword evidence="2" id="KW-0812">Transmembrane</keyword>
<protein>
    <submittedName>
        <fullName evidence="5">Uncharacterized protein</fullName>
    </submittedName>
</protein>
<keyword evidence="6" id="KW-1185">Reference proteome</keyword>
<dbReference type="SUPFAM" id="SSF52058">
    <property type="entry name" value="L domain-like"/>
    <property type="match status" value="1"/>
</dbReference>
<sequence length="424" mass="47152">MMNSLNIFQTPLRSLDLISLKHIRNGNVFIALNSQLCYADTINWTTVLTHKDQQVKIRGNRTPGQCAKDGEVCDTQCGTFGCWGKGPNKCLKCANYVYEDELLCLNKCTDIARLYHEGEGKCMLCHKECANTCNGTKNTDCDKCAHVAMRNKLGVDICEESCGESMYPDHNRICQPCHPNCGQNGCTGPEKIVGPNGCKICDIGIRESSDGIIECLPVDAICQDGYHNSLSPRSKFSRSFPVCERCHEYCITCTGPTTQFCTECKHFKDGKYCVKECPNFKYGDHVTRLCEKCDPQCRSGCFGPTSADCMACANFKIYTDMENKTFNCTPECPADLPFLVKEMETDENRVVCADATHPDVSASQLRNAEEEKHKLSVILGVTVPLTIILVIMAIIVTYFCHKRAQNNMKAAEYTAKIAGVEEIE</sequence>
<feature type="transmembrane region" description="Helical" evidence="2">
    <location>
        <begin position="375"/>
        <end position="399"/>
    </location>
</feature>
<dbReference type="Pfam" id="PF01030">
    <property type="entry name" value="Recep_L_domain"/>
    <property type="match status" value="1"/>
</dbReference>
<reference evidence="5" key="1">
    <citation type="submission" date="2021-04" db="EMBL/GenBank/DDBJ databases">
        <authorList>
            <consortium name="Molecular Ecology Group"/>
        </authorList>
    </citation>
    <scope>NUCLEOTIDE SEQUENCE</scope>
</reference>
<dbReference type="InterPro" id="IPR000494">
    <property type="entry name" value="Rcpt_L-dom"/>
</dbReference>
<comment type="caution">
    <text evidence="5">The sequence shown here is derived from an EMBL/GenBank/DDBJ whole genome shotgun (WGS) entry which is preliminary data.</text>
</comment>
<dbReference type="Gene3D" id="2.10.220.10">
    <property type="entry name" value="Hormone Receptor, Insulin-like Growth Factor Receptor 1, Chain A, domain 2"/>
    <property type="match status" value="4"/>
</dbReference>
<feature type="domain" description="Growth factor receptor" evidence="4">
    <location>
        <begin position="240"/>
        <end position="283"/>
    </location>
</feature>
<feature type="non-terminal residue" evidence="5">
    <location>
        <position position="1"/>
    </location>
</feature>
<dbReference type="SMART" id="SM00261">
    <property type="entry name" value="FU"/>
    <property type="match status" value="5"/>
</dbReference>
<dbReference type="CDD" id="cd00064">
    <property type="entry name" value="FU"/>
    <property type="match status" value="1"/>
</dbReference>
<dbReference type="AlphaFoldDB" id="A0A8S3Z6T6"/>
<name>A0A8S3Z6T6_9EUPU</name>
<evidence type="ECO:0000256" key="1">
    <source>
        <dbReference type="ARBA" id="ARBA00023180"/>
    </source>
</evidence>